<dbReference type="EMBL" id="AASZRA010000145">
    <property type="protein sequence ID" value="EFI6955653.1"/>
    <property type="molecule type" value="Genomic_DNA"/>
</dbReference>
<feature type="non-terminal residue" evidence="1">
    <location>
        <position position="1"/>
    </location>
</feature>
<gene>
    <name evidence="1" type="ORF">BCB93_005460</name>
</gene>
<name>A0AAI9BCG0_ECOLX</name>
<evidence type="ECO:0000313" key="2">
    <source>
        <dbReference type="Proteomes" id="UP000775646"/>
    </source>
</evidence>
<comment type="caution">
    <text evidence="1">The sequence shown here is derived from an EMBL/GenBank/DDBJ whole genome shotgun (WGS) entry which is preliminary data.</text>
</comment>
<evidence type="ECO:0000313" key="1">
    <source>
        <dbReference type="EMBL" id="EFI6955653.1"/>
    </source>
</evidence>
<accession>A0AAI9BCG0</accession>
<proteinExistence type="predicted"/>
<reference evidence="1" key="1">
    <citation type="submission" date="2020-02" db="EMBL/GenBank/DDBJ databases">
        <authorList>
            <consortium name="GenomeTrakr network: Whole genome sequencing for foodborne pathogen traceback"/>
        </authorList>
    </citation>
    <scope>NUCLEOTIDE SEQUENCE</scope>
    <source>
        <strain evidence="1">CFSAN046653</strain>
    </source>
</reference>
<organism evidence="1 2">
    <name type="scientific">Escherichia coli</name>
    <dbReference type="NCBI Taxonomy" id="562"/>
    <lineage>
        <taxon>Bacteria</taxon>
        <taxon>Pseudomonadati</taxon>
        <taxon>Pseudomonadota</taxon>
        <taxon>Gammaproteobacteria</taxon>
        <taxon>Enterobacterales</taxon>
        <taxon>Enterobacteriaceae</taxon>
        <taxon>Escherichia</taxon>
    </lineage>
</organism>
<sequence>TASQLNEVQIVVDEIRDTLEKAVIDCCDEADM</sequence>
<dbReference type="AlphaFoldDB" id="A0AAI9BCG0"/>
<dbReference type="Proteomes" id="UP000775646">
    <property type="component" value="Unassembled WGS sequence"/>
</dbReference>
<protein>
    <submittedName>
        <fullName evidence="1">Terminase</fullName>
    </submittedName>
</protein>